<sequence length="122" mass="13108">MALKQRRSTAAPVPEKCAVGECMALLGGAWTPNVVWHLSGGPRRFGELRRDMPPISPKMLSARLKDLEAKGVVTRIARPTSPPSVDYALTDLGRELVPAIEAIVAVGHKLKARGHALRPAAE</sequence>
<evidence type="ECO:0000256" key="1">
    <source>
        <dbReference type="ARBA" id="ARBA00023015"/>
    </source>
</evidence>
<evidence type="ECO:0000256" key="2">
    <source>
        <dbReference type="ARBA" id="ARBA00023125"/>
    </source>
</evidence>
<keyword evidence="1" id="KW-0805">Transcription regulation</keyword>
<dbReference type="InterPro" id="IPR036390">
    <property type="entry name" value="WH_DNA-bd_sf"/>
</dbReference>
<organism evidence="5 6">
    <name type="scientific">Dongia rigui</name>
    <dbReference type="NCBI Taxonomy" id="940149"/>
    <lineage>
        <taxon>Bacteria</taxon>
        <taxon>Pseudomonadati</taxon>
        <taxon>Pseudomonadota</taxon>
        <taxon>Alphaproteobacteria</taxon>
        <taxon>Rhodospirillales</taxon>
        <taxon>Dongiaceae</taxon>
        <taxon>Dongia</taxon>
    </lineage>
</organism>
<evidence type="ECO:0000259" key="4">
    <source>
        <dbReference type="PROSITE" id="PS51118"/>
    </source>
</evidence>
<dbReference type="PANTHER" id="PTHR33204">
    <property type="entry name" value="TRANSCRIPTIONAL REGULATOR, MARR FAMILY"/>
    <property type="match status" value="1"/>
</dbReference>
<dbReference type="SUPFAM" id="SSF46785">
    <property type="entry name" value="Winged helix' DNA-binding domain"/>
    <property type="match status" value="1"/>
</dbReference>
<evidence type="ECO:0000313" key="6">
    <source>
        <dbReference type="Proteomes" id="UP001271769"/>
    </source>
</evidence>
<evidence type="ECO:0000313" key="5">
    <source>
        <dbReference type="EMBL" id="MDY0871642.1"/>
    </source>
</evidence>
<proteinExistence type="predicted"/>
<dbReference type="Pfam" id="PF01638">
    <property type="entry name" value="HxlR"/>
    <property type="match status" value="1"/>
</dbReference>
<dbReference type="InterPro" id="IPR036388">
    <property type="entry name" value="WH-like_DNA-bd_sf"/>
</dbReference>
<reference evidence="5 6" key="1">
    <citation type="journal article" date="2013" name="Antonie Van Leeuwenhoek">
        <title>Dongia rigui sp. nov., isolated from freshwater of a large wetland in Korea.</title>
        <authorList>
            <person name="Baik K.S."/>
            <person name="Hwang Y.M."/>
            <person name="Choi J.S."/>
            <person name="Kwon J."/>
            <person name="Seong C.N."/>
        </authorList>
    </citation>
    <scope>NUCLEOTIDE SEQUENCE [LARGE SCALE GENOMIC DNA]</scope>
    <source>
        <strain evidence="5 6">04SU4-P</strain>
    </source>
</reference>
<accession>A0ABU5DXB5</accession>
<keyword evidence="3" id="KW-0804">Transcription</keyword>
<evidence type="ECO:0000256" key="3">
    <source>
        <dbReference type="ARBA" id="ARBA00023163"/>
    </source>
</evidence>
<dbReference type="Proteomes" id="UP001271769">
    <property type="component" value="Unassembled WGS sequence"/>
</dbReference>
<dbReference type="EMBL" id="JAXCLX010000001">
    <property type="protein sequence ID" value="MDY0871642.1"/>
    <property type="molecule type" value="Genomic_DNA"/>
</dbReference>
<dbReference type="InterPro" id="IPR002577">
    <property type="entry name" value="HTH_HxlR"/>
</dbReference>
<comment type="caution">
    <text evidence="5">The sequence shown here is derived from an EMBL/GenBank/DDBJ whole genome shotgun (WGS) entry which is preliminary data.</text>
</comment>
<keyword evidence="6" id="KW-1185">Reference proteome</keyword>
<dbReference type="Gene3D" id="1.10.10.10">
    <property type="entry name" value="Winged helix-like DNA-binding domain superfamily/Winged helix DNA-binding domain"/>
    <property type="match status" value="1"/>
</dbReference>
<keyword evidence="2" id="KW-0238">DNA-binding</keyword>
<dbReference type="RefSeq" id="WP_320500072.1">
    <property type="nucleotide sequence ID" value="NZ_JAXCLX010000001.1"/>
</dbReference>
<protein>
    <submittedName>
        <fullName evidence="5">Helix-turn-helix domain-containing protein</fullName>
    </submittedName>
</protein>
<name>A0ABU5DXB5_9PROT</name>
<feature type="domain" description="HTH hxlR-type" evidence="4">
    <location>
        <begin position="17"/>
        <end position="115"/>
    </location>
</feature>
<dbReference type="PROSITE" id="PS51118">
    <property type="entry name" value="HTH_HXLR"/>
    <property type="match status" value="1"/>
</dbReference>
<gene>
    <name evidence="5" type="ORF">SMD31_06900</name>
</gene>